<gene>
    <name evidence="3" type="ORF">UTRI_00578_B</name>
</gene>
<protein>
    <submittedName>
        <fullName evidence="3">Uncharacterized protein</fullName>
    </submittedName>
</protein>
<dbReference type="Proteomes" id="UP000324022">
    <property type="component" value="Unassembled WGS sequence"/>
</dbReference>
<dbReference type="AlphaFoldDB" id="A0A5C3DSL5"/>
<feature type="compositionally biased region" description="Low complexity" evidence="1">
    <location>
        <begin position="693"/>
        <end position="707"/>
    </location>
</feature>
<accession>A0A5C3DSL5</accession>
<feature type="compositionally biased region" description="Polar residues" evidence="1">
    <location>
        <begin position="656"/>
        <end position="670"/>
    </location>
</feature>
<evidence type="ECO:0000256" key="1">
    <source>
        <dbReference type="SAM" id="MobiDB-lite"/>
    </source>
</evidence>
<feature type="transmembrane region" description="Helical" evidence="2">
    <location>
        <begin position="63"/>
        <end position="85"/>
    </location>
</feature>
<keyword evidence="2" id="KW-0472">Membrane</keyword>
<feature type="region of interest" description="Disordered" evidence="1">
    <location>
        <begin position="640"/>
        <end position="711"/>
    </location>
</feature>
<evidence type="ECO:0000256" key="2">
    <source>
        <dbReference type="SAM" id="Phobius"/>
    </source>
</evidence>
<feature type="transmembrane region" description="Helical" evidence="2">
    <location>
        <begin position="146"/>
        <end position="171"/>
    </location>
</feature>
<dbReference type="OrthoDB" id="3365284at2759"/>
<proteinExistence type="predicted"/>
<reference evidence="3 4" key="1">
    <citation type="submission" date="2018-03" db="EMBL/GenBank/DDBJ databases">
        <authorList>
            <person name="Guldener U."/>
        </authorList>
    </citation>
    <scope>NUCLEOTIDE SEQUENCE [LARGE SCALE GENOMIC DNA]</scope>
    <source>
        <strain evidence="3 4">NBRC100155</strain>
    </source>
</reference>
<keyword evidence="2" id="KW-1133">Transmembrane helix</keyword>
<feature type="transmembrane region" description="Helical" evidence="2">
    <location>
        <begin position="518"/>
        <end position="542"/>
    </location>
</feature>
<feature type="compositionally biased region" description="Basic and acidic residues" evidence="1">
    <location>
        <begin position="640"/>
        <end position="652"/>
    </location>
</feature>
<feature type="compositionally biased region" description="Polar residues" evidence="1">
    <location>
        <begin position="772"/>
        <end position="790"/>
    </location>
</feature>
<evidence type="ECO:0000313" key="3">
    <source>
        <dbReference type="EMBL" id="SPO20186.1"/>
    </source>
</evidence>
<organism evidence="3 4">
    <name type="scientific">Ustilago trichophora</name>
    <dbReference type="NCBI Taxonomy" id="86804"/>
    <lineage>
        <taxon>Eukaryota</taxon>
        <taxon>Fungi</taxon>
        <taxon>Dikarya</taxon>
        <taxon>Basidiomycota</taxon>
        <taxon>Ustilaginomycotina</taxon>
        <taxon>Ustilaginomycetes</taxon>
        <taxon>Ustilaginales</taxon>
        <taxon>Ustilaginaceae</taxon>
        <taxon>Ustilago</taxon>
    </lineage>
</organism>
<evidence type="ECO:0000313" key="4">
    <source>
        <dbReference type="Proteomes" id="UP000324022"/>
    </source>
</evidence>
<name>A0A5C3DSL5_9BASI</name>
<keyword evidence="4" id="KW-1185">Reference proteome</keyword>
<feature type="region of interest" description="Disordered" evidence="1">
    <location>
        <begin position="769"/>
        <end position="864"/>
    </location>
</feature>
<dbReference type="EMBL" id="OOIN01000001">
    <property type="protein sequence ID" value="SPO20186.1"/>
    <property type="molecule type" value="Genomic_DNA"/>
</dbReference>
<feature type="transmembrane region" description="Helical" evidence="2">
    <location>
        <begin position="477"/>
        <end position="498"/>
    </location>
</feature>
<feature type="transmembrane region" description="Helical" evidence="2">
    <location>
        <begin position="264"/>
        <end position="289"/>
    </location>
</feature>
<keyword evidence="2" id="KW-0812">Transmembrane</keyword>
<feature type="transmembrane region" description="Helical" evidence="2">
    <location>
        <begin position="199"/>
        <end position="221"/>
    </location>
</feature>
<feature type="transmembrane region" description="Helical" evidence="2">
    <location>
        <begin position="106"/>
        <end position="134"/>
    </location>
</feature>
<sequence>MSYATLNTQFDLPSPPPRSVFSTVRNVDGRAWFPDFTKDPDSVSSLKHFVEILFYPSLHKSTFIQLKVLSVLTAIIGISIFLIILRRLYEKSFWLFRLVRRSNGTLIVPNAITAFVAIESTFAILLIALCWEVVAWFQHGQSPKYIILWIGLTWLPLILGAWCTTVGIIYARPDALSFVSPQPGKPHSWALRMGITPTVVNIFVFCIPVVQIISVVIPAVLAQQRYSQAFEHYHRWSATLQPGESLSRELLIDAQQIWFRVLDAAYYLSICMTVWEAWVCGLFICYCLAGGSLIATLRKQLETLKSFKQNRSFSESFSGQNGQRTHARRPSDVFAAVIVSDPALQTDGDVEKQPISPSSPNLLSVQAPPRSFSISSAVSDSATLVSGDAGVKRSASQKAALSNDKLMPSVRRYGSEAKEGKDAQTESMYFTREELENEDQPSNSFFPAVRPSAFERPTQAQSPAAKQNSHKRYLEKFYLNFLVQFIGLMLCILFFAIFCGKLITTWYSAWEANELAPAFQIAILVVCWVTVILASVIIFAILSRTYEPLLSSFGAATQSRSSGSRRASLVRNNSSSLGQRVPGRRLSGARTWAISTLSQFSSGEHRRSQDIGLDAVRNSRAGSLSGVGRTSLHAYAELDGEHESSNLDRDPPSPKSQPLTLRKPTSTSTPDLRASAQPPRSALEPRRQRSFRGSASNSANKNSKSGGIMVEQTVSTIVEDPADEEYYRVERPARAALPSPSKSDLTEREIFTPHSMDSGLYTPGRFSRRSEWANSPATPATLWSPSTPGSTRPLVSKQARQGSQDDVAADDEEWVLQRSRSDLALRPPRARPSTAGDESVGLGIGMPSTPWTAPSVWGSGAPDPVLMQEDAEMRLRMASRPSTGNTKRP</sequence>